<feature type="compositionally biased region" description="Polar residues" evidence="4">
    <location>
        <begin position="582"/>
        <end position="594"/>
    </location>
</feature>
<dbReference type="CDD" id="cd11793">
    <property type="entry name" value="SH3_ephexin1_like"/>
    <property type="match status" value="1"/>
</dbReference>
<dbReference type="InterPro" id="IPR047271">
    <property type="entry name" value="Ephexin-like"/>
</dbReference>
<dbReference type="AlphaFoldDB" id="A0A315VZ65"/>
<protein>
    <recommendedName>
        <fullName evidence="10">DH domain-containing protein</fullName>
    </recommendedName>
</protein>
<dbReference type="InterPro" id="IPR000219">
    <property type="entry name" value="DH_dom"/>
</dbReference>
<dbReference type="FunFam" id="1.20.900.10:FF:000007">
    <property type="entry name" value="rho guanine nucleotide exchange factor 19"/>
    <property type="match status" value="1"/>
</dbReference>
<keyword evidence="9" id="KW-1185">Reference proteome</keyword>
<feature type="region of interest" description="Disordered" evidence="4">
    <location>
        <begin position="40"/>
        <end position="103"/>
    </location>
</feature>
<dbReference type="PROSITE" id="PS50003">
    <property type="entry name" value="PH_DOMAIN"/>
    <property type="match status" value="1"/>
</dbReference>
<dbReference type="GO" id="GO:0005085">
    <property type="term" value="F:guanyl-nucleotide exchange factor activity"/>
    <property type="evidence" value="ECO:0007669"/>
    <property type="project" value="UniProtKB-KW"/>
</dbReference>
<dbReference type="SUPFAM" id="SSF50044">
    <property type="entry name" value="SH3-domain"/>
    <property type="match status" value="1"/>
</dbReference>
<dbReference type="InterPro" id="IPR011993">
    <property type="entry name" value="PH-like_dom_sf"/>
</dbReference>
<dbReference type="PROSITE" id="PS50002">
    <property type="entry name" value="SH3"/>
    <property type="match status" value="1"/>
</dbReference>
<dbReference type="EMBL" id="NHOQ01000739">
    <property type="protein sequence ID" value="PWA28892.1"/>
    <property type="molecule type" value="Genomic_DNA"/>
</dbReference>
<comment type="caution">
    <text evidence="8">The sequence shown here is derived from an EMBL/GenBank/DDBJ whole genome shotgun (WGS) entry which is preliminary data.</text>
</comment>
<feature type="domain" description="SH3" evidence="5">
    <location>
        <begin position="1055"/>
        <end position="1116"/>
    </location>
</feature>
<sequence>MELHHECQAAVVNSHTALHLTLPGYDSLSSFLHYLLQNQSDTPPPSFPSSSSLKQPSAAMSVQERPASLLKPEVKPKPEMLPGLVHGTSPPPVGGGSTQGQVKKIAKRFNKQESIEAAGEQLANGAAELLPSMQVKKPPETRPKPDSITAQLEAPPLPKKRSRFLQRQTESIGEESEGMNICKRRSAPDGKEVEDQGTGAAEANAEDTLYTPLNRCCNKTCTCMCHRKRPGMMLIWVPVDEDSPREEGQINREERREEKDVTGQKANQIAALQREGQEVGGQEQEYESELPAQKKEGKPKAAEDKVEKNDSEKKRHEREEKNEVGQQKVEKAFKVGMEGEPKEAEKTVHVQREETEAEQPKEMDVNAADGTHHLPQDVLHPMEGDGAHGGKVGEKIKEGEYEGKGKNGPKDVKIAKSQFYQSLEIALAGGLRKLSDHGSPAALTRCQPLPQKNPQPPPVPSHHPEDDEESSIYELHLPDADRGARKLSSSRNDLHEIPKIKVHHPARREKPAHRPSDSTPELQDTAEPPAILPRVPMNGSPVYNGSNLTTSRPRPQLPKTSPPSSPLLPCRPPPAPPKTLSRRSSNVSIQSANLSEEESKRNGEKEDTDRSPVRRKVSFQLCLTDEPLYQTYNDFAIKKEIRRQTVVRNISKTSMDYPMEPVTRFSDKPPGKSNENFVARLSPVPAVSHTTLWQEHPTVRESGLLDQLTVDQIKYQESMYEVLTSETSYLRSLYVLTEHFMENRELTETVIISDRKTLFSNILKVREVSERFLKDLKEHIFKEIVFPDICNILHYHAQHNFSTYIDYVRNQTYQEKTFSRLMKTNEQFATVINRLQELPQCQRLPFISFLLLPFQRITRIKMLIENILKRTKEGTPEEQTASKALASVSKIIDHCNRDVGKMRQMEELIEISKVLEFDKLRVFPIISETRFLEKKGELQEMSKAKTFVNMRAKFSAVYLFLFNDHLLITVKKSSDRYVVTDHTHRSLVQAQPLDECFGGATYENCFNLVMLENHQGRAMERLLKAPTKSDMQRWLAAFPSTTKEDVDEEVIYEDWDCPQVQCVEQYIAQQADELGLEPTEIVNVVRKTNEGWYEGIRLSDGQKGWFPDTNVIEITNEHVRRRNIKERYRVSQATMMVKYGKAR</sequence>
<feature type="domain" description="DH" evidence="7">
    <location>
        <begin position="714"/>
        <end position="898"/>
    </location>
</feature>
<gene>
    <name evidence="8" type="ORF">CCH79_00012950</name>
</gene>
<feature type="region of interest" description="Disordered" evidence="4">
    <location>
        <begin position="434"/>
        <end position="613"/>
    </location>
</feature>
<proteinExistence type="predicted"/>
<feature type="domain" description="PH" evidence="6">
    <location>
        <begin position="931"/>
        <end position="1043"/>
    </location>
</feature>
<evidence type="ECO:0000259" key="6">
    <source>
        <dbReference type="PROSITE" id="PS50003"/>
    </source>
</evidence>
<dbReference type="PROSITE" id="PS50010">
    <property type="entry name" value="DH_2"/>
    <property type="match status" value="1"/>
</dbReference>
<evidence type="ECO:0000259" key="5">
    <source>
        <dbReference type="PROSITE" id="PS50002"/>
    </source>
</evidence>
<feature type="compositionally biased region" description="Basic and acidic residues" evidence="4">
    <location>
        <begin position="597"/>
        <end position="612"/>
    </location>
</feature>
<feature type="region of interest" description="Disordered" evidence="4">
    <location>
        <begin position="134"/>
        <end position="200"/>
    </location>
</feature>
<evidence type="ECO:0000313" key="8">
    <source>
        <dbReference type="EMBL" id="PWA28892.1"/>
    </source>
</evidence>
<accession>A0A315VZ65</accession>
<dbReference type="Proteomes" id="UP000250572">
    <property type="component" value="Unassembled WGS sequence"/>
</dbReference>
<evidence type="ECO:0000256" key="1">
    <source>
        <dbReference type="ARBA" id="ARBA00022443"/>
    </source>
</evidence>
<evidence type="ECO:0000313" key="9">
    <source>
        <dbReference type="Proteomes" id="UP000250572"/>
    </source>
</evidence>
<dbReference type="SMART" id="SM00325">
    <property type="entry name" value="RhoGEF"/>
    <property type="match status" value="1"/>
</dbReference>
<feature type="compositionally biased region" description="Basic and acidic residues" evidence="4">
    <location>
        <begin position="245"/>
        <end position="262"/>
    </location>
</feature>
<dbReference type="PANTHER" id="PTHR12845">
    <property type="entry name" value="GUANINE NUCLEOTIDE EXCHANGE FACTOR"/>
    <property type="match status" value="1"/>
</dbReference>
<dbReference type="InterPro" id="IPR001452">
    <property type="entry name" value="SH3_domain"/>
</dbReference>
<dbReference type="SUPFAM" id="SSF50729">
    <property type="entry name" value="PH domain-like"/>
    <property type="match status" value="1"/>
</dbReference>
<dbReference type="InterPro" id="IPR036028">
    <property type="entry name" value="SH3-like_dom_sf"/>
</dbReference>
<dbReference type="Gene3D" id="2.30.29.30">
    <property type="entry name" value="Pleckstrin-homology domain (PH domain)/Phosphotyrosine-binding domain (PTB)"/>
    <property type="match status" value="1"/>
</dbReference>
<keyword evidence="2" id="KW-0344">Guanine-nucleotide releasing factor</keyword>
<reference evidence="8 9" key="1">
    <citation type="journal article" date="2018" name="G3 (Bethesda)">
        <title>A High-Quality Reference Genome for the Invasive Mosquitofish Gambusia affinis Using a Chicago Library.</title>
        <authorList>
            <person name="Hoffberg S.L."/>
            <person name="Troendle N.J."/>
            <person name="Glenn T.C."/>
            <person name="Mahmud O."/>
            <person name="Louha S."/>
            <person name="Chalopin D."/>
            <person name="Bennetzen J.L."/>
            <person name="Mauricio R."/>
        </authorList>
    </citation>
    <scope>NUCLEOTIDE SEQUENCE [LARGE SCALE GENOMIC DNA]</scope>
    <source>
        <strain evidence="8">NE01/NJP1002.9</strain>
        <tissue evidence="8">Muscle</tissue>
    </source>
</reference>
<evidence type="ECO:0000256" key="3">
    <source>
        <dbReference type="PROSITE-ProRule" id="PRU00192"/>
    </source>
</evidence>
<feature type="compositionally biased region" description="Pro residues" evidence="4">
    <location>
        <begin position="560"/>
        <end position="577"/>
    </location>
</feature>
<dbReference type="Pfam" id="PF00621">
    <property type="entry name" value="RhoGEF"/>
    <property type="match status" value="1"/>
</dbReference>
<dbReference type="Gene3D" id="2.30.30.40">
    <property type="entry name" value="SH3 Domains"/>
    <property type="match status" value="1"/>
</dbReference>
<evidence type="ECO:0000256" key="4">
    <source>
        <dbReference type="SAM" id="MobiDB-lite"/>
    </source>
</evidence>
<dbReference type="CDD" id="cd01221">
    <property type="entry name" value="PH_ephexin"/>
    <property type="match status" value="1"/>
</dbReference>
<dbReference type="Gene3D" id="1.20.900.10">
    <property type="entry name" value="Dbl homology (DH) domain"/>
    <property type="match status" value="1"/>
</dbReference>
<evidence type="ECO:0000256" key="2">
    <source>
        <dbReference type="ARBA" id="ARBA00022658"/>
    </source>
</evidence>
<organism evidence="8 9">
    <name type="scientific">Gambusia affinis</name>
    <name type="common">Western mosquitofish</name>
    <name type="synonym">Heterandria affinis</name>
    <dbReference type="NCBI Taxonomy" id="33528"/>
    <lineage>
        <taxon>Eukaryota</taxon>
        <taxon>Metazoa</taxon>
        <taxon>Chordata</taxon>
        <taxon>Craniata</taxon>
        <taxon>Vertebrata</taxon>
        <taxon>Euteleostomi</taxon>
        <taxon>Actinopterygii</taxon>
        <taxon>Neopterygii</taxon>
        <taxon>Teleostei</taxon>
        <taxon>Neoteleostei</taxon>
        <taxon>Acanthomorphata</taxon>
        <taxon>Ovalentaria</taxon>
        <taxon>Atherinomorphae</taxon>
        <taxon>Cyprinodontiformes</taxon>
        <taxon>Poeciliidae</taxon>
        <taxon>Poeciliinae</taxon>
        <taxon>Gambusia</taxon>
    </lineage>
</organism>
<name>A0A315VZ65_GAMAF</name>
<dbReference type="Pfam" id="PF00018">
    <property type="entry name" value="SH3_1"/>
    <property type="match status" value="1"/>
</dbReference>
<dbReference type="STRING" id="33528.ENSGAFP00000007727"/>
<feature type="region of interest" description="Disordered" evidence="4">
    <location>
        <begin position="238"/>
        <end position="411"/>
    </location>
</feature>
<dbReference type="SUPFAM" id="SSF48065">
    <property type="entry name" value="DBL homology domain (DH-domain)"/>
    <property type="match status" value="1"/>
</dbReference>
<evidence type="ECO:0000259" key="7">
    <source>
        <dbReference type="PROSITE" id="PS50010"/>
    </source>
</evidence>
<feature type="compositionally biased region" description="Polar residues" evidence="4">
    <location>
        <begin position="541"/>
        <end position="553"/>
    </location>
</feature>
<dbReference type="SMART" id="SM00326">
    <property type="entry name" value="SH3"/>
    <property type="match status" value="1"/>
</dbReference>
<dbReference type="InterPro" id="IPR001849">
    <property type="entry name" value="PH_domain"/>
</dbReference>
<evidence type="ECO:0008006" key="10">
    <source>
        <dbReference type="Google" id="ProtNLM"/>
    </source>
</evidence>
<dbReference type="PANTHER" id="PTHR12845:SF7">
    <property type="entry name" value="RHO GUANINE NUCLEOTIDE EXCHANGE FACTOR 15"/>
    <property type="match status" value="1"/>
</dbReference>
<feature type="compositionally biased region" description="Low complexity" evidence="4">
    <location>
        <begin position="48"/>
        <end position="57"/>
    </location>
</feature>
<feature type="compositionally biased region" description="Pro residues" evidence="4">
    <location>
        <begin position="451"/>
        <end position="461"/>
    </location>
</feature>
<dbReference type="InterPro" id="IPR047270">
    <property type="entry name" value="PH_ephexin"/>
</dbReference>
<dbReference type="InterPro" id="IPR035899">
    <property type="entry name" value="DBL_dom_sf"/>
</dbReference>
<keyword evidence="1 3" id="KW-0728">SH3 domain</keyword>
<feature type="compositionally biased region" description="Basic and acidic residues" evidence="4">
    <location>
        <begin position="292"/>
        <end position="411"/>
    </location>
</feature>
<dbReference type="CDD" id="cd00160">
    <property type="entry name" value="RhoGEF"/>
    <property type="match status" value="1"/>
</dbReference>
<dbReference type="SMART" id="SM00233">
    <property type="entry name" value="PH"/>
    <property type="match status" value="1"/>
</dbReference>